<evidence type="ECO:0000313" key="9">
    <source>
        <dbReference type="Ensembl" id="ENSSDAP00000001936.1"/>
    </source>
</evidence>
<dbReference type="GO" id="GO:0016324">
    <property type="term" value="C:apical plasma membrane"/>
    <property type="evidence" value="ECO:0007669"/>
    <property type="project" value="UniProtKB-ARBA"/>
</dbReference>
<dbReference type="AlphaFoldDB" id="A0A8C9NY76"/>
<comment type="similarity">
    <text evidence="2">Belongs to the ABC transporter superfamily. ABCG family. Eye pigment precursor importer (TC 3.A.1.204) subfamily.</text>
</comment>
<dbReference type="InterPro" id="IPR043926">
    <property type="entry name" value="ABCG_dom"/>
</dbReference>
<accession>A0A8C9NY76</accession>
<feature type="domain" description="ABC transporter" evidence="8">
    <location>
        <begin position="40"/>
        <end position="282"/>
    </location>
</feature>
<dbReference type="Proteomes" id="UP000694422">
    <property type="component" value="Unplaced"/>
</dbReference>
<dbReference type="InterPro" id="IPR013525">
    <property type="entry name" value="ABC2_TM"/>
</dbReference>
<dbReference type="Pfam" id="PF00005">
    <property type="entry name" value="ABC_tran"/>
    <property type="match status" value="1"/>
</dbReference>
<keyword evidence="3" id="KW-0813">Transport</keyword>
<dbReference type="Gene3D" id="3.40.50.300">
    <property type="entry name" value="P-loop containing nucleotide triphosphate hydrolases"/>
    <property type="match status" value="1"/>
</dbReference>
<feature type="transmembrane region" description="Helical" evidence="7">
    <location>
        <begin position="437"/>
        <end position="456"/>
    </location>
</feature>
<feature type="transmembrane region" description="Helical" evidence="7">
    <location>
        <begin position="620"/>
        <end position="640"/>
    </location>
</feature>
<dbReference type="GO" id="GO:0015562">
    <property type="term" value="F:efflux transmembrane transporter activity"/>
    <property type="evidence" value="ECO:0007669"/>
    <property type="project" value="UniProtKB-ARBA"/>
</dbReference>
<dbReference type="Ensembl" id="ENSSDAT00000002241.1">
    <property type="protein sequence ID" value="ENSSDAP00000001936.1"/>
    <property type="gene ID" value="ENSSDAG00000001510.1"/>
</dbReference>
<dbReference type="GO" id="GO:0005524">
    <property type="term" value="F:ATP binding"/>
    <property type="evidence" value="ECO:0007669"/>
    <property type="project" value="InterPro"/>
</dbReference>
<dbReference type="GO" id="GO:0042887">
    <property type="term" value="F:amide transmembrane transporter activity"/>
    <property type="evidence" value="ECO:0007669"/>
    <property type="project" value="UniProtKB-ARBA"/>
</dbReference>
<feature type="transmembrane region" description="Helical" evidence="7">
    <location>
        <begin position="504"/>
        <end position="528"/>
    </location>
</feature>
<evidence type="ECO:0000256" key="4">
    <source>
        <dbReference type="ARBA" id="ARBA00022692"/>
    </source>
</evidence>
<dbReference type="SUPFAM" id="SSF52540">
    <property type="entry name" value="P-loop containing nucleoside triphosphate hydrolases"/>
    <property type="match status" value="1"/>
</dbReference>
<keyword evidence="10" id="KW-1185">Reference proteome</keyword>
<keyword evidence="6 7" id="KW-0472">Membrane</keyword>
<protein>
    <recommendedName>
        <fullName evidence="8">ABC transporter domain-containing protein</fullName>
    </recommendedName>
</protein>
<name>A0A8C9NY76_SPEDA</name>
<dbReference type="GO" id="GO:0016887">
    <property type="term" value="F:ATP hydrolysis activity"/>
    <property type="evidence" value="ECO:0007669"/>
    <property type="project" value="InterPro"/>
</dbReference>
<dbReference type="InterPro" id="IPR003439">
    <property type="entry name" value="ABC_transporter-like_ATP-bd"/>
</dbReference>
<keyword evidence="4 7" id="KW-0812">Transmembrane</keyword>
<dbReference type="PROSITE" id="PS50893">
    <property type="entry name" value="ABC_TRANSPORTER_2"/>
    <property type="match status" value="1"/>
</dbReference>
<reference evidence="9" key="1">
    <citation type="submission" date="2025-08" db="UniProtKB">
        <authorList>
            <consortium name="Ensembl"/>
        </authorList>
    </citation>
    <scope>IDENTIFICATION</scope>
</reference>
<dbReference type="InterPro" id="IPR027417">
    <property type="entry name" value="P-loop_NTPase"/>
</dbReference>
<feature type="transmembrane region" description="Helical" evidence="7">
    <location>
        <begin position="540"/>
        <end position="559"/>
    </location>
</feature>
<evidence type="ECO:0000256" key="2">
    <source>
        <dbReference type="ARBA" id="ARBA00005814"/>
    </source>
</evidence>
<comment type="subcellular location">
    <subcellularLocation>
        <location evidence="1">Membrane</location>
        <topology evidence="1">Multi-pass membrane protein</topology>
    </subcellularLocation>
</comment>
<evidence type="ECO:0000256" key="6">
    <source>
        <dbReference type="ARBA" id="ARBA00023136"/>
    </source>
</evidence>
<evidence type="ECO:0000313" key="10">
    <source>
        <dbReference type="Proteomes" id="UP000694422"/>
    </source>
</evidence>
<evidence type="ECO:0000259" key="8">
    <source>
        <dbReference type="PROSITE" id="PS50893"/>
    </source>
</evidence>
<dbReference type="GO" id="GO:0032217">
    <property type="term" value="F:riboflavin transmembrane transporter activity"/>
    <property type="evidence" value="ECO:0007669"/>
    <property type="project" value="TreeGrafter"/>
</dbReference>
<dbReference type="PANTHER" id="PTHR48041:SF70">
    <property type="entry name" value="ATP-BINDING CASSETTE SUB-FAMILY G MEMBER 3"/>
    <property type="match status" value="1"/>
</dbReference>
<dbReference type="InterPro" id="IPR050352">
    <property type="entry name" value="ABCG_transporters"/>
</dbReference>
<evidence type="ECO:0000256" key="1">
    <source>
        <dbReference type="ARBA" id="ARBA00004141"/>
    </source>
</evidence>
<dbReference type="Pfam" id="PF19055">
    <property type="entry name" value="ABC2_membrane_7"/>
    <property type="match status" value="1"/>
</dbReference>
<sequence>MASNSLPLCFSILCIWDYRCTPPYPMASMDPKSFTQGTVLSIHNICYRVKEKSGFLLCRRTFEREVLTNINGTMKPGLNAVMECTGGGKSLLLDILAARKDPNGLSGDVLINGAPRPANFKCNSGFVVQDDLVLGTLTVRENLTFSAALRLPTTMTKHEKDERIKVVIEELGLDEVADSKVGSGEERKKTSIAMGLITDPSILFLDEPTTGLDWSTANAIFLLLKNISEQGRTIIFSFRQPQNSIFKLFDSLTLLASGKLMYHGPAQKALEYFESAGYHCELLNNPSDFFVDVINGDSPAAVRAMQEEEGEANETEQLLMGKLPVIERLAQFYSKSPFYRETETELERLSGGQHSSSNLAFKEITYVTTFCHQFRWILWRSFRNLMGHPQPWIVQVILQILLKAAPEVEKGIGVQSGACQQLQCQTWWQQESAQQHLIWTVPLGLIWDVWCVFLFCRHEYLNGYYRVSSYFLGKLLFDLLFGRFFPSFIFTLVLYLMLGLKRGITAFLITMITTLMVAYSTTAMILAIGIHENAASGKTLLVTVYFVFMLVFLGMSLNFETMAPQLSWLQYFSIPHYGYMVSYTRNENVTLFVLNFRCTGEEFLKIQGLDLSPWSIWKNILSLACMMIIFLTIVYLKLLFLKKHC</sequence>
<evidence type="ECO:0000256" key="7">
    <source>
        <dbReference type="SAM" id="Phobius"/>
    </source>
</evidence>
<feature type="transmembrane region" description="Helical" evidence="7">
    <location>
        <begin position="476"/>
        <end position="498"/>
    </location>
</feature>
<evidence type="ECO:0000256" key="5">
    <source>
        <dbReference type="ARBA" id="ARBA00022989"/>
    </source>
</evidence>
<proteinExistence type="inferred from homology"/>
<keyword evidence="5 7" id="KW-1133">Transmembrane helix</keyword>
<evidence type="ECO:0000256" key="3">
    <source>
        <dbReference type="ARBA" id="ARBA00022448"/>
    </source>
</evidence>
<organism evidence="9 10">
    <name type="scientific">Spermophilus dauricus</name>
    <name type="common">Daurian ground squirrel</name>
    <dbReference type="NCBI Taxonomy" id="99837"/>
    <lineage>
        <taxon>Eukaryota</taxon>
        <taxon>Metazoa</taxon>
        <taxon>Chordata</taxon>
        <taxon>Craniata</taxon>
        <taxon>Vertebrata</taxon>
        <taxon>Euteleostomi</taxon>
        <taxon>Mammalia</taxon>
        <taxon>Eutheria</taxon>
        <taxon>Euarchontoglires</taxon>
        <taxon>Glires</taxon>
        <taxon>Rodentia</taxon>
        <taxon>Sciuromorpha</taxon>
        <taxon>Sciuridae</taxon>
        <taxon>Xerinae</taxon>
        <taxon>Marmotini</taxon>
        <taxon>Spermophilus</taxon>
    </lineage>
</organism>
<dbReference type="Pfam" id="PF01061">
    <property type="entry name" value="ABC2_membrane"/>
    <property type="match status" value="1"/>
</dbReference>
<dbReference type="PANTHER" id="PTHR48041">
    <property type="entry name" value="ABC TRANSPORTER G FAMILY MEMBER 28"/>
    <property type="match status" value="1"/>
</dbReference>
<dbReference type="GO" id="GO:0140359">
    <property type="term" value="F:ABC-type transporter activity"/>
    <property type="evidence" value="ECO:0007669"/>
    <property type="project" value="InterPro"/>
</dbReference>
<reference evidence="9" key="2">
    <citation type="submission" date="2025-09" db="UniProtKB">
        <authorList>
            <consortium name="Ensembl"/>
        </authorList>
    </citation>
    <scope>IDENTIFICATION</scope>
</reference>